<evidence type="ECO:0000313" key="3">
    <source>
        <dbReference type="Proteomes" id="UP001239445"/>
    </source>
</evidence>
<keyword evidence="3" id="KW-1185">Reference proteome</keyword>
<dbReference type="Proteomes" id="UP001239445">
    <property type="component" value="Unassembled WGS sequence"/>
</dbReference>
<reference evidence="2" key="1">
    <citation type="submission" date="2023-06" db="EMBL/GenBank/DDBJ databases">
        <title>Genome-scale phylogeny and comparative genomics of the fungal order Sordariales.</title>
        <authorList>
            <consortium name="Lawrence Berkeley National Laboratory"/>
            <person name="Hensen N."/>
            <person name="Bonometti L."/>
            <person name="Westerberg I."/>
            <person name="Brannstrom I.O."/>
            <person name="Guillou S."/>
            <person name="Cros-Aarteil S."/>
            <person name="Calhoun S."/>
            <person name="Haridas S."/>
            <person name="Kuo A."/>
            <person name="Mondo S."/>
            <person name="Pangilinan J."/>
            <person name="Riley R."/>
            <person name="Labutti K."/>
            <person name="Andreopoulos B."/>
            <person name="Lipzen A."/>
            <person name="Chen C."/>
            <person name="Yanf M."/>
            <person name="Daum C."/>
            <person name="Ng V."/>
            <person name="Clum A."/>
            <person name="Steindorff A."/>
            <person name="Ohm R."/>
            <person name="Martin F."/>
            <person name="Silar P."/>
            <person name="Natvig D."/>
            <person name="Lalanne C."/>
            <person name="Gautier V."/>
            <person name="Ament-Velasquez S.L."/>
            <person name="Kruys A."/>
            <person name="Hutchinson M.I."/>
            <person name="Powell A.J."/>
            <person name="Barry K."/>
            <person name="Miller A.N."/>
            <person name="Grigoriev I.V."/>
            <person name="Debuchy R."/>
            <person name="Gladieux P."/>
            <person name="Thoren M.H."/>
            <person name="Johannesson H."/>
        </authorList>
    </citation>
    <scope>NUCLEOTIDE SEQUENCE</scope>
    <source>
        <strain evidence="2">PSN4</strain>
    </source>
</reference>
<comment type="caution">
    <text evidence="2">The sequence shown here is derived from an EMBL/GenBank/DDBJ whole genome shotgun (WGS) entry which is preliminary data.</text>
</comment>
<evidence type="ECO:0008006" key="4">
    <source>
        <dbReference type="Google" id="ProtNLM"/>
    </source>
</evidence>
<dbReference type="EMBL" id="MU839838">
    <property type="protein sequence ID" value="KAK1753304.1"/>
    <property type="molecule type" value="Genomic_DNA"/>
</dbReference>
<sequence>MKLLTILSLTTAASAWTFTFSGGVRDGKGNKGCTGITHSKGQTFEWDRAFLSDCCIHLYDDNHCGNEVGFSCSDWKKTSSRDLYSFKVTNC</sequence>
<evidence type="ECO:0000256" key="1">
    <source>
        <dbReference type="SAM" id="SignalP"/>
    </source>
</evidence>
<organism evidence="2 3">
    <name type="scientific">Echria macrotheca</name>
    <dbReference type="NCBI Taxonomy" id="438768"/>
    <lineage>
        <taxon>Eukaryota</taxon>
        <taxon>Fungi</taxon>
        <taxon>Dikarya</taxon>
        <taxon>Ascomycota</taxon>
        <taxon>Pezizomycotina</taxon>
        <taxon>Sordariomycetes</taxon>
        <taxon>Sordariomycetidae</taxon>
        <taxon>Sordariales</taxon>
        <taxon>Schizotheciaceae</taxon>
        <taxon>Echria</taxon>
    </lineage>
</organism>
<dbReference type="AlphaFoldDB" id="A0AAJ0B9P9"/>
<feature type="chain" id="PRO_5042520675" description="Secreted protein" evidence="1">
    <location>
        <begin position="16"/>
        <end position="91"/>
    </location>
</feature>
<protein>
    <recommendedName>
        <fullName evidence="4">Secreted protein</fullName>
    </recommendedName>
</protein>
<name>A0AAJ0B9P9_9PEZI</name>
<proteinExistence type="predicted"/>
<keyword evidence="1" id="KW-0732">Signal</keyword>
<gene>
    <name evidence="2" type="ORF">QBC47DRAFT_388174</name>
</gene>
<accession>A0AAJ0B9P9</accession>
<evidence type="ECO:0000313" key="2">
    <source>
        <dbReference type="EMBL" id="KAK1753304.1"/>
    </source>
</evidence>
<feature type="signal peptide" evidence="1">
    <location>
        <begin position="1"/>
        <end position="15"/>
    </location>
</feature>